<reference evidence="4 5" key="2">
    <citation type="journal article" date="2020" name="Cell Rep.">
        <title>Acquisition and Adaptation of Ultra-small Parasitic Reduced Genome Bacteria to Mammalian Hosts.</title>
        <authorList>
            <person name="McLean J.S."/>
            <person name="Bor B."/>
            <person name="Kerns K.A."/>
            <person name="Liu Q."/>
            <person name="To T.T."/>
            <person name="Solden L."/>
            <person name="Hendrickson E.L."/>
            <person name="Wrighton K."/>
            <person name="Shi W."/>
            <person name="He X."/>
        </authorList>
    </citation>
    <scope>NUCLEOTIDE SEQUENCE [LARGE SCALE GENOMIC DNA]</scope>
    <source>
        <strain evidence="4 5">TM7_KMM_G3_1_HOT_351</strain>
    </source>
</reference>
<dbReference type="Gene3D" id="3.40.30.10">
    <property type="entry name" value="Glutaredoxin"/>
    <property type="match status" value="1"/>
</dbReference>
<reference evidence="4 5" key="1">
    <citation type="journal article" date="2018" name="bioRxiv">
        <title>Evidence of independent acquisition and adaption of ultra-small bacteria to human hosts across the highly diverse yet reduced genomes of the phylum Saccharibacteria.</title>
        <authorList>
            <person name="McLean J.S."/>
            <person name="Bor B."/>
            <person name="To T.T."/>
            <person name="Liu Q."/>
            <person name="Kearns K.A."/>
            <person name="Solden L.M."/>
            <person name="Wrighton K.C."/>
            <person name="He X."/>
            <person name="Shi W."/>
        </authorList>
    </citation>
    <scope>NUCLEOTIDE SEQUENCE [LARGE SCALE GENOMIC DNA]</scope>
    <source>
        <strain evidence="4 5">TM7_KMM_G3_1_HOT_351</strain>
    </source>
</reference>
<evidence type="ECO:0000256" key="1">
    <source>
        <dbReference type="SAM" id="MobiDB-lite"/>
    </source>
</evidence>
<evidence type="ECO:0000313" key="4">
    <source>
        <dbReference type="EMBL" id="RYC73282.1"/>
    </source>
</evidence>
<feature type="region of interest" description="Disordered" evidence="1">
    <location>
        <begin position="35"/>
        <end position="60"/>
    </location>
</feature>
<dbReference type="Proteomes" id="UP001191004">
    <property type="component" value="Unassembled WGS sequence"/>
</dbReference>
<evidence type="ECO:0000256" key="2">
    <source>
        <dbReference type="SAM" id="Phobius"/>
    </source>
</evidence>
<keyword evidence="2" id="KW-0472">Membrane</keyword>
<gene>
    <name evidence="4" type="ORF">G3KMM_00466</name>
</gene>
<dbReference type="PROSITE" id="PS51354">
    <property type="entry name" value="GLUTAREDOXIN_2"/>
    <property type="match status" value="1"/>
</dbReference>
<dbReference type="InterPro" id="IPR013766">
    <property type="entry name" value="Thioredoxin_domain"/>
</dbReference>
<keyword evidence="2" id="KW-1133">Transmembrane helix</keyword>
<feature type="transmembrane region" description="Helical" evidence="2">
    <location>
        <begin position="9"/>
        <end position="28"/>
    </location>
</feature>
<dbReference type="RefSeq" id="WP_129605073.1">
    <property type="nucleotide sequence ID" value="NZ_PRLL01000019.1"/>
</dbReference>
<dbReference type="SUPFAM" id="SSF52833">
    <property type="entry name" value="Thioredoxin-like"/>
    <property type="match status" value="1"/>
</dbReference>
<comment type="caution">
    <text evidence="4">The sequence shown here is derived from an EMBL/GenBank/DDBJ whole genome shotgun (WGS) entry which is preliminary data.</text>
</comment>
<organism evidence="4 5">
    <name type="scientific">Candidatus Nanosyncoccus nanoralicus</name>
    <dbReference type="NCBI Taxonomy" id="2171996"/>
    <lineage>
        <taxon>Bacteria</taxon>
        <taxon>Candidatus Saccharimonadota</taxon>
        <taxon>Candidatus Nanosyncoccalia</taxon>
        <taxon>Candidatus Nanosyncoccales</taxon>
        <taxon>Candidatus Nanosyncoccaceae</taxon>
        <taxon>Candidatus Nanosyncoccus</taxon>
    </lineage>
</organism>
<accession>A0ABY0FJV8</accession>
<feature type="domain" description="Thioredoxin" evidence="3">
    <location>
        <begin position="34"/>
        <end position="165"/>
    </location>
</feature>
<protein>
    <recommendedName>
        <fullName evidence="3">Thioredoxin domain-containing protein</fullName>
    </recommendedName>
</protein>
<sequence>MQNKSNKHTIVLIVSVVTLLLLSMMIYVSNTLNQSSNTKEGHTNTTSSQGSNAEFAKMTESDIKSSEDKVNIYIFWGDGCPHCKHLAEFFNQHRSEVEKMANLYTLEVWKNSDNLTLMKNFGKFLGETPKGVPYFIIGNKTFSGYSESDTKTQKQILETIKTESQKSIKTDKYKEYKKSSN</sequence>
<evidence type="ECO:0000259" key="3">
    <source>
        <dbReference type="PROSITE" id="PS51352"/>
    </source>
</evidence>
<keyword evidence="5" id="KW-1185">Reference proteome</keyword>
<keyword evidence="2" id="KW-0812">Transmembrane</keyword>
<dbReference type="PROSITE" id="PS51352">
    <property type="entry name" value="THIOREDOXIN_2"/>
    <property type="match status" value="1"/>
</dbReference>
<feature type="compositionally biased region" description="Polar residues" evidence="1">
    <location>
        <begin position="35"/>
        <end position="52"/>
    </location>
</feature>
<name>A0ABY0FJV8_9BACT</name>
<evidence type="ECO:0000313" key="5">
    <source>
        <dbReference type="Proteomes" id="UP001191004"/>
    </source>
</evidence>
<dbReference type="InterPro" id="IPR036249">
    <property type="entry name" value="Thioredoxin-like_sf"/>
</dbReference>
<proteinExistence type="predicted"/>
<dbReference type="EMBL" id="PRLL01000019">
    <property type="protein sequence ID" value="RYC73282.1"/>
    <property type="molecule type" value="Genomic_DNA"/>
</dbReference>